<reference evidence="1" key="1">
    <citation type="submission" date="2019-12" db="EMBL/GenBank/DDBJ databases">
        <title>Genome sequencing and annotation of Brassica cretica.</title>
        <authorList>
            <person name="Studholme D.J."/>
            <person name="Sarris P.F."/>
        </authorList>
    </citation>
    <scope>NUCLEOTIDE SEQUENCE</scope>
    <source>
        <strain evidence="1">PFS-102/07</strain>
        <tissue evidence="1">Leaf</tissue>
    </source>
</reference>
<name>A0A8S9GL60_BRACR</name>
<evidence type="ECO:0000313" key="1">
    <source>
        <dbReference type="EMBL" id="KAF2545704.1"/>
    </source>
</evidence>
<protein>
    <submittedName>
        <fullName evidence="1">Uncharacterized protein</fullName>
    </submittedName>
</protein>
<comment type="caution">
    <text evidence="1">The sequence shown here is derived from an EMBL/GenBank/DDBJ whole genome shotgun (WGS) entry which is preliminary data.</text>
</comment>
<dbReference type="AlphaFoldDB" id="A0A8S9GL60"/>
<gene>
    <name evidence="1" type="ORF">F2Q70_00021521</name>
</gene>
<organism evidence="1">
    <name type="scientific">Brassica cretica</name>
    <name type="common">Mustard</name>
    <dbReference type="NCBI Taxonomy" id="69181"/>
    <lineage>
        <taxon>Eukaryota</taxon>
        <taxon>Viridiplantae</taxon>
        <taxon>Streptophyta</taxon>
        <taxon>Embryophyta</taxon>
        <taxon>Tracheophyta</taxon>
        <taxon>Spermatophyta</taxon>
        <taxon>Magnoliopsida</taxon>
        <taxon>eudicotyledons</taxon>
        <taxon>Gunneridae</taxon>
        <taxon>Pentapetalae</taxon>
        <taxon>rosids</taxon>
        <taxon>malvids</taxon>
        <taxon>Brassicales</taxon>
        <taxon>Brassicaceae</taxon>
        <taxon>Brassiceae</taxon>
        <taxon>Brassica</taxon>
    </lineage>
</organism>
<dbReference type="EMBL" id="QGKY02001925">
    <property type="protein sequence ID" value="KAF2545704.1"/>
    <property type="molecule type" value="Genomic_DNA"/>
</dbReference>
<accession>A0A8S9GL60</accession>
<proteinExistence type="predicted"/>
<sequence length="168" mass="18626">MSSSVSLVSLKNIHNLNPINFHRIRSSIGTAPSSEGVLTCNIYLWHLHSIHNRCSSIDRRLRLSIDDGLLLSIDGGAFSSDVQEMTYVMSPILDRIVQTDCGARRCTDQLTGSDVLAHSAGDSWWSAHLSLAECSGPDQCGRVRAVTEPFRRTVWDDGSMRNPDRTKQ</sequence>